<evidence type="ECO:0000259" key="4">
    <source>
        <dbReference type="Pfam" id="PF24883"/>
    </source>
</evidence>
<feature type="compositionally biased region" description="Low complexity" evidence="3">
    <location>
        <begin position="1523"/>
        <end position="1541"/>
    </location>
</feature>
<sequence length="1595" mass="175458">MNEIKTFATANKADILGISDSVANALNTGGKPDALALTKQCMSLGKKFAKAFIPPPFGTGVAMVLSIGTTAIDSYLEKNQAEEVLVGTKSMFDNAIEECSRITSNKVSDHLKKVIDEFLASLKEIQEKWALLEEKKKGNNFFIVKTVLTEYESLQKLFQTWRGTLDHELTVEIAQNTAQANQKLDNLTGQIDTIANTNGATKKSEILAKYTKKDPITNENAQNTLRAEYVKGTLAGMTQKITDWFESGKSGLWIQAPAGCGKSVAFVHAVDSLKAHSSKPNVAVFVANAMNQNLLAAIYSLSYQLSREDVDFALAIDPEFFIDPVKSQNVASAFTNLIVEPLAAINHPTLIAIDAIGSFFDEEDTTNTPEILTLFESHFSFASNVKLLITSRTSLPHVEDFLSNQEESFEKHIYDASHCQEDIMIYIKHKLARFTEEGGLQGTMVSTVSSKCGGLFIHCRLLCKTIVEKFKDQAEDPPEDVKKNFLDFCDEFDWDSSLDGLFKHTMDTCKATSKFWEEIFFILLVIQETITVEMLGKIMKDSGSKIVLANLPKTMVKLNSCFRITEAGYISIFHPMLLDYLPTYFGENYSTMIKNTHTKLAKFCIQTMKSELTTPYSLNNTNIAESKKKISPILRYCCLYWDEHLMFGEITMEVSHALAQFFEPPVDTKTGKRPATVLYWLDVMTLLGQVHNIVHAVVQVSNVFETTNSGVSSDDFNTIYDYCKEIRSFLYGGSRLLIGKPYELYRSLLLFAPTESKIASRFSEFIEPGYKIHLSTLNKWPTLMASVHAKEKITKAAVSPKCEYVAYATEKNNAGVMFTLSRKHTPAFVGHTAPITTLAISHLRSILITGSEDKTVRIWALNSNSELFNWEHEDAVESVAFAEIGRKVAVVAGGKLYIWDILNPTAEIALPKDLECKITTVAIDNFARVVYCGFENGQVKGWNIKEGQWSVTFNSHSAKINEIHISDNDLIASCSDDKLVVVADLLDTSKIMKLVGHTEPVIAISLGSLSKTIMSTSSANISKIWDISTLRTDNPNHKCLRTSRLDSSQITHIDNNSMAQILITSSNSGISGVWEATKDTDYAAIDKLTNDENSHIAENGSIILSTNGKILDTQTLQVTEMANNFEPDDVMVSNDGSVIVGLTGDGFKIFRKDGSLVVENKTAGKARHFCLSGDGNFVITANDGDKTATLWSTKGEKLHTFEGVASAITDVAITFDGSGLIISDDQGNSIYWNDVNGNGVTIPNLSSSITGGTFSHDQKLFALSTSNGYAVVRKANEKVDIVKELENGFPVTSVTFSADGKKLLCFGEKSNINIWDLESGNIVQQYHSTYGVPILSGPGIRYDNSSRGIYLFDFEKYTPKPIFSLPHVVSSDFSSIYSYVKDDSRMIILFGDEIYAFTIPLEKENVWAKADGAFAPQPLIKSADVPPSAEFVPASVTKDALPAKSPEDSTGEVAVRKQTFSKNVTMQNLIKVEVVTKRQDSEVVTMGMVDTAEEELEKAVLSDDGTVIGVDVVASPTEEVPEEVIPAPEQPVTPETTPVAQSTETVPDITKEATITAPEKAVTVQQPAPIQMPTTDAKPANPPAPKKADKSSRCC</sequence>
<protein>
    <recommendedName>
        <fullName evidence="4">Nephrocystin 3-like N-terminal domain-containing protein</fullName>
    </recommendedName>
</protein>
<dbReference type="EMBL" id="JADGKB010000120">
    <property type="protein sequence ID" value="KAJ3253075.1"/>
    <property type="molecule type" value="Genomic_DNA"/>
</dbReference>
<dbReference type="Pfam" id="PF00400">
    <property type="entry name" value="WD40"/>
    <property type="match status" value="1"/>
</dbReference>
<organism evidence="5 6">
    <name type="scientific">Boothiomyces macroporosus</name>
    <dbReference type="NCBI Taxonomy" id="261099"/>
    <lineage>
        <taxon>Eukaryota</taxon>
        <taxon>Fungi</taxon>
        <taxon>Fungi incertae sedis</taxon>
        <taxon>Chytridiomycota</taxon>
        <taxon>Chytridiomycota incertae sedis</taxon>
        <taxon>Chytridiomycetes</taxon>
        <taxon>Rhizophydiales</taxon>
        <taxon>Terramycetaceae</taxon>
        <taxon>Boothiomyces</taxon>
    </lineage>
</organism>
<evidence type="ECO:0000313" key="6">
    <source>
        <dbReference type="Proteomes" id="UP001210925"/>
    </source>
</evidence>
<dbReference type="InterPro" id="IPR027417">
    <property type="entry name" value="P-loop_NTPase"/>
</dbReference>
<feature type="repeat" description="WD" evidence="2">
    <location>
        <begin position="994"/>
        <end position="1029"/>
    </location>
</feature>
<keyword evidence="6" id="KW-1185">Reference proteome</keyword>
<dbReference type="InterPro" id="IPR001680">
    <property type="entry name" value="WD40_rpt"/>
</dbReference>
<comment type="caution">
    <text evidence="5">The sequence shown here is derived from an EMBL/GenBank/DDBJ whole genome shotgun (WGS) entry which is preliminary data.</text>
</comment>
<evidence type="ECO:0000256" key="3">
    <source>
        <dbReference type="SAM" id="MobiDB-lite"/>
    </source>
</evidence>
<dbReference type="SUPFAM" id="SSF52540">
    <property type="entry name" value="P-loop containing nucleoside triphosphate hydrolases"/>
    <property type="match status" value="1"/>
</dbReference>
<dbReference type="InterPro" id="IPR015943">
    <property type="entry name" value="WD40/YVTN_repeat-like_dom_sf"/>
</dbReference>
<feature type="domain" description="Nephrocystin 3-like N-terminal" evidence="4">
    <location>
        <begin position="239"/>
        <end position="392"/>
    </location>
</feature>
<dbReference type="Pfam" id="PF24883">
    <property type="entry name" value="NPHP3_N"/>
    <property type="match status" value="1"/>
</dbReference>
<dbReference type="Gene3D" id="3.40.50.300">
    <property type="entry name" value="P-loop containing nucleotide triphosphate hydrolases"/>
    <property type="match status" value="1"/>
</dbReference>
<feature type="region of interest" description="Disordered" evidence="3">
    <location>
        <begin position="1517"/>
        <end position="1595"/>
    </location>
</feature>
<feature type="compositionally biased region" description="Basic and acidic residues" evidence="3">
    <location>
        <begin position="1586"/>
        <end position="1595"/>
    </location>
</feature>
<name>A0AAD5UAY3_9FUNG</name>
<keyword evidence="2" id="KW-0853">WD repeat</keyword>
<dbReference type="Gene3D" id="2.130.10.10">
    <property type="entry name" value="YVTN repeat-like/Quinoprotein amine dehydrogenase"/>
    <property type="match status" value="3"/>
</dbReference>
<accession>A0AAD5UAY3</accession>
<dbReference type="PANTHER" id="PTHR19879:SF9">
    <property type="entry name" value="TRANSCRIPTION INITIATION FACTOR TFIID SUBUNIT 5"/>
    <property type="match status" value="1"/>
</dbReference>
<gene>
    <name evidence="5" type="ORF">HK103_000987</name>
</gene>
<dbReference type="SMART" id="SM00320">
    <property type="entry name" value="WD40"/>
    <property type="match status" value="9"/>
</dbReference>
<reference evidence="5" key="1">
    <citation type="submission" date="2020-05" db="EMBL/GenBank/DDBJ databases">
        <title>Phylogenomic resolution of chytrid fungi.</title>
        <authorList>
            <person name="Stajich J.E."/>
            <person name="Amses K."/>
            <person name="Simmons R."/>
            <person name="Seto K."/>
            <person name="Myers J."/>
            <person name="Bonds A."/>
            <person name="Quandt C.A."/>
            <person name="Barry K."/>
            <person name="Liu P."/>
            <person name="Grigoriev I."/>
            <person name="Longcore J.E."/>
            <person name="James T.Y."/>
        </authorList>
    </citation>
    <scope>NUCLEOTIDE SEQUENCE</scope>
    <source>
        <strain evidence="5">PLAUS21</strain>
    </source>
</reference>
<dbReference type="PANTHER" id="PTHR19879">
    <property type="entry name" value="TRANSCRIPTION INITIATION FACTOR TFIID"/>
    <property type="match status" value="1"/>
</dbReference>
<evidence type="ECO:0000256" key="2">
    <source>
        <dbReference type="PROSITE-ProRule" id="PRU00221"/>
    </source>
</evidence>
<dbReference type="PROSITE" id="PS50082">
    <property type="entry name" value="WD_REPEATS_2"/>
    <property type="match status" value="3"/>
</dbReference>
<dbReference type="InterPro" id="IPR036322">
    <property type="entry name" value="WD40_repeat_dom_sf"/>
</dbReference>
<dbReference type="Proteomes" id="UP001210925">
    <property type="component" value="Unassembled WGS sequence"/>
</dbReference>
<proteinExistence type="predicted"/>
<feature type="repeat" description="WD" evidence="2">
    <location>
        <begin position="828"/>
        <end position="869"/>
    </location>
</feature>
<feature type="repeat" description="WD" evidence="2">
    <location>
        <begin position="1291"/>
        <end position="1325"/>
    </location>
</feature>
<keyword evidence="1" id="KW-0677">Repeat</keyword>
<evidence type="ECO:0000256" key="1">
    <source>
        <dbReference type="ARBA" id="ARBA00022737"/>
    </source>
</evidence>
<evidence type="ECO:0000313" key="5">
    <source>
        <dbReference type="EMBL" id="KAJ3253075.1"/>
    </source>
</evidence>
<dbReference type="InterPro" id="IPR056884">
    <property type="entry name" value="NPHP3-like_N"/>
</dbReference>
<dbReference type="PROSITE" id="PS50294">
    <property type="entry name" value="WD_REPEATS_REGION"/>
    <property type="match status" value="1"/>
</dbReference>
<dbReference type="SUPFAM" id="SSF50978">
    <property type="entry name" value="WD40 repeat-like"/>
    <property type="match status" value="2"/>
</dbReference>
<feature type="compositionally biased region" description="Polar residues" evidence="3">
    <location>
        <begin position="1563"/>
        <end position="1574"/>
    </location>
</feature>